<gene>
    <name evidence="1" type="ORF">CARN1_0263</name>
</gene>
<proteinExistence type="predicted"/>
<organism evidence="1">
    <name type="scientific">mine drainage metagenome</name>
    <dbReference type="NCBI Taxonomy" id="410659"/>
    <lineage>
        <taxon>unclassified sequences</taxon>
        <taxon>metagenomes</taxon>
        <taxon>ecological metagenomes</taxon>
    </lineage>
</organism>
<evidence type="ECO:0000313" key="1">
    <source>
        <dbReference type="EMBL" id="CBH75088.1"/>
    </source>
</evidence>
<dbReference type="AlphaFoldDB" id="E6PF52"/>
<accession>E6PF52</accession>
<sequence length="51" mass="5755">MSRFSQMSPTGKRAWGVGLILFFVLLIAAIGYSQWYAIHVNVPHYERSGTP</sequence>
<dbReference type="EMBL" id="CABL01000005">
    <property type="protein sequence ID" value="CBH75088.1"/>
    <property type="molecule type" value="Genomic_DNA"/>
</dbReference>
<name>E6PF52_9ZZZZ</name>
<comment type="caution">
    <text evidence="1">The sequence shown here is derived from an EMBL/GenBank/DDBJ whole genome shotgun (WGS) entry which is preliminary data.</text>
</comment>
<reference evidence="1" key="1">
    <citation type="submission" date="2009-10" db="EMBL/GenBank/DDBJ databases">
        <title>Diversity of trophic interactions inside an arsenic-rich microbial ecosystem.</title>
        <authorList>
            <person name="Bertin P.N."/>
            <person name="Heinrich-Salmeron A."/>
            <person name="Pelletier E."/>
            <person name="Goulhen-Chollet F."/>
            <person name="Arsene-Ploetze F."/>
            <person name="Gallien S."/>
            <person name="Calteau A."/>
            <person name="Vallenet D."/>
            <person name="Casiot C."/>
            <person name="Chane-Woon-Ming B."/>
            <person name="Giloteaux L."/>
            <person name="Barakat M."/>
            <person name="Bonnefoy V."/>
            <person name="Bruneel O."/>
            <person name="Chandler M."/>
            <person name="Cleiss J."/>
            <person name="Duran R."/>
            <person name="Elbaz-Poulichet F."/>
            <person name="Fonknechten N."/>
            <person name="Lauga B."/>
            <person name="Mornico D."/>
            <person name="Ortet P."/>
            <person name="Schaeffer C."/>
            <person name="Siguier P."/>
            <person name="Alexander Thil Smith A."/>
            <person name="Van Dorsselaer A."/>
            <person name="Weissenbach J."/>
            <person name="Medigue C."/>
            <person name="Le Paslier D."/>
        </authorList>
    </citation>
    <scope>NUCLEOTIDE SEQUENCE</scope>
</reference>
<protein>
    <submittedName>
        <fullName evidence="1">Uncharacterized protein</fullName>
    </submittedName>
</protein>